<feature type="non-terminal residue" evidence="1">
    <location>
        <position position="23"/>
    </location>
</feature>
<dbReference type="SUPFAM" id="SSF52540">
    <property type="entry name" value="P-loop containing nucleoside triphosphate hydrolases"/>
    <property type="match status" value="1"/>
</dbReference>
<gene>
    <name evidence="1" type="ORF">METZ01_LOCUS236427</name>
</gene>
<proteinExistence type="predicted"/>
<protein>
    <recommendedName>
        <fullName evidence="2">ABC transporter domain-containing protein</fullName>
    </recommendedName>
</protein>
<evidence type="ECO:0008006" key="2">
    <source>
        <dbReference type="Google" id="ProtNLM"/>
    </source>
</evidence>
<name>A0A382HA03_9ZZZZ</name>
<organism evidence="1">
    <name type="scientific">marine metagenome</name>
    <dbReference type="NCBI Taxonomy" id="408172"/>
    <lineage>
        <taxon>unclassified sequences</taxon>
        <taxon>metagenomes</taxon>
        <taxon>ecological metagenomes</taxon>
    </lineage>
</organism>
<sequence length="23" mass="2409">MLIEEHDCFAIVGESGSGKTTLA</sequence>
<evidence type="ECO:0000313" key="1">
    <source>
        <dbReference type="EMBL" id="SVB83573.1"/>
    </source>
</evidence>
<dbReference type="Gene3D" id="3.40.50.300">
    <property type="entry name" value="P-loop containing nucleotide triphosphate hydrolases"/>
    <property type="match status" value="1"/>
</dbReference>
<accession>A0A382HA03</accession>
<dbReference type="EMBL" id="UINC01059782">
    <property type="protein sequence ID" value="SVB83573.1"/>
    <property type="molecule type" value="Genomic_DNA"/>
</dbReference>
<dbReference type="InterPro" id="IPR027417">
    <property type="entry name" value="P-loop_NTPase"/>
</dbReference>
<dbReference type="AlphaFoldDB" id="A0A382HA03"/>
<reference evidence="1" key="1">
    <citation type="submission" date="2018-05" db="EMBL/GenBank/DDBJ databases">
        <authorList>
            <person name="Lanie J.A."/>
            <person name="Ng W.-L."/>
            <person name="Kazmierczak K.M."/>
            <person name="Andrzejewski T.M."/>
            <person name="Davidsen T.M."/>
            <person name="Wayne K.J."/>
            <person name="Tettelin H."/>
            <person name="Glass J.I."/>
            <person name="Rusch D."/>
            <person name="Podicherti R."/>
            <person name="Tsui H.-C.T."/>
            <person name="Winkler M.E."/>
        </authorList>
    </citation>
    <scope>NUCLEOTIDE SEQUENCE</scope>
</reference>